<reference evidence="2" key="2">
    <citation type="journal article" date="2020" name="Nat. Commun.">
        <title>Large-scale genome sequencing of mycorrhizal fungi provides insights into the early evolution of symbiotic traits.</title>
        <authorList>
            <person name="Miyauchi S."/>
            <person name="Kiss E."/>
            <person name="Kuo A."/>
            <person name="Drula E."/>
            <person name="Kohler A."/>
            <person name="Sanchez-Garcia M."/>
            <person name="Morin E."/>
            <person name="Andreopoulos B."/>
            <person name="Barry K.W."/>
            <person name="Bonito G."/>
            <person name="Buee M."/>
            <person name="Carver A."/>
            <person name="Chen C."/>
            <person name="Cichocki N."/>
            <person name="Clum A."/>
            <person name="Culley D."/>
            <person name="Crous P.W."/>
            <person name="Fauchery L."/>
            <person name="Girlanda M."/>
            <person name="Hayes R.D."/>
            <person name="Keri Z."/>
            <person name="LaButti K."/>
            <person name="Lipzen A."/>
            <person name="Lombard V."/>
            <person name="Magnuson J."/>
            <person name="Maillard F."/>
            <person name="Murat C."/>
            <person name="Nolan M."/>
            <person name="Ohm R.A."/>
            <person name="Pangilinan J."/>
            <person name="Pereira M.F."/>
            <person name="Perotto S."/>
            <person name="Peter M."/>
            <person name="Pfister S."/>
            <person name="Riley R."/>
            <person name="Sitrit Y."/>
            <person name="Stielow J.B."/>
            <person name="Szollosi G."/>
            <person name="Zifcakova L."/>
            <person name="Stursova M."/>
            <person name="Spatafora J.W."/>
            <person name="Tedersoo L."/>
            <person name="Vaario L.M."/>
            <person name="Yamada A."/>
            <person name="Yan M."/>
            <person name="Wang P."/>
            <person name="Xu J."/>
            <person name="Bruns T."/>
            <person name="Baldrian P."/>
            <person name="Vilgalys R."/>
            <person name="Dunand C."/>
            <person name="Henrissat B."/>
            <person name="Grigoriev I.V."/>
            <person name="Hibbett D."/>
            <person name="Nagy L.G."/>
            <person name="Martin F.M."/>
        </authorList>
    </citation>
    <scope>NUCLEOTIDE SEQUENCE</scope>
    <source>
        <strain evidence="2">Prilba</strain>
    </source>
</reference>
<dbReference type="Gene3D" id="3.30.710.10">
    <property type="entry name" value="Potassium Channel Kv1.1, Chain A"/>
    <property type="match status" value="1"/>
</dbReference>
<accession>A0A9P5T956</accession>
<dbReference type="CDD" id="cd18186">
    <property type="entry name" value="BTB_POZ_ZBTB_KLHL-like"/>
    <property type="match status" value="1"/>
</dbReference>
<proteinExistence type="predicted"/>
<organism evidence="2 3">
    <name type="scientific">Russula ochroleuca</name>
    <dbReference type="NCBI Taxonomy" id="152965"/>
    <lineage>
        <taxon>Eukaryota</taxon>
        <taxon>Fungi</taxon>
        <taxon>Dikarya</taxon>
        <taxon>Basidiomycota</taxon>
        <taxon>Agaricomycotina</taxon>
        <taxon>Agaricomycetes</taxon>
        <taxon>Russulales</taxon>
        <taxon>Russulaceae</taxon>
        <taxon>Russula</taxon>
    </lineage>
</organism>
<dbReference type="AlphaFoldDB" id="A0A9P5T956"/>
<dbReference type="InterPro" id="IPR011333">
    <property type="entry name" value="SKP1/BTB/POZ_sf"/>
</dbReference>
<evidence type="ECO:0000259" key="1">
    <source>
        <dbReference type="PROSITE" id="PS50097"/>
    </source>
</evidence>
<evidence type="ECO:0000313" key="3">
    <source>
        <dbReference type="Proteomes" id="UP000759537"/>
    </source>
</evidence>
<protein>
    <recommendedName>
        <fullName evidence="1">BTB domain-containing protein</fullName>
    </recommendedName>
</protein>
<keyword evidence="3" id="KW-1185">Reference proteome</keyword>
<dbReference type="PROSITE" id="PS50097">
    <property type="entry name" value="BTB"/>
    <property type="match status" value="1"/>
</dbReference>
<dbReference type="OrthoDB" id="2593747at2759"/>
<name>A0A9P5T956_9AGAM</name>
<dbReference type="Pfam" id="PF00651">
    <property type="entry name" value="BTB"/>
    <property type="match status" value="1"/>
</dbReference>
<dbReference type="InterPro" id="IPR000210">
    <property type="entry name" value="BTB/POZ_dom"/>
</dbReference>
<evidence type="ECO:0000313" key="2">
    <source>
        <dbReference type="EMBL" id="KAF8480090.1"/>
    </source>
</evidence>
<sequence length="253" mass="28897">MMVAAPPQDSTTPKNAVVQPSPTAAAVQLEAPSRHAEFYFTDEMTVFQVENRLFRVHKHFLAENSPIFNAMFSLPHGAKVGSTAEGAFDTNPIFLSDVTVLEFETLLQFFYKSFLLPQESWIALLSIAHRYEFLDVRERAIHEIYSPFKGRQTLSVSSKEEQESRLLISVAEKYDIPPQNIVPLLIPFVVRGQTLTEDEVSSFSALTVSRLARAREEFVRKRKTGYSVAEEIVCRIWQVPYVDPIKTDMLYRF</sequence>
<comment type="caution">
    <text evidence="2">The sequence shown here is derived from an EMBL/GenBank/DDBJ whole genome shotgun (WGS) entry which is preliminary data.</text>
</comment>
<dbReference type="SMART" id="SM00225">
    <property type="entry name" value="BTB"/>
    <property type="match status" value="1"/>
</dbReference>
<dbReference type="Proteomes" id="UP000759537">
    <property type="component" value="Unassembled WGS sequence"/>
</dbReference>
<dbReference type="SUPFAM" id="SSF54695">
    <property type="entry name" value="POZ domain"/>
    <property type="match status" value="1"/>
</dbReference>
<dbReference type="EMBL" id="WHVB01000008">
    <property type="protein sequence ID" value="KAF8480090.1"/>
    <property type="molecule type" value="Genomic_DNA"/>
</dbReference>
<reference evidence="2" key="1">
    <citation type="submission" date="2019-10" db="EMBL/GenBank/DDBJ databases">
        <authorList>
            <consortium name="DOE Joint Genome Institute"/>
            <person name="Kuo A."/>
            <person name="Miyauchi S."/>
            <person name="Kiss E."/>
            <person name="Drula E."/>
            <person name="Kohler A."/>
            <person name="Sanchez-Garcia M."/>
            <person name="Andreopoulos B."/>
            <person name="Barry K.W."/>
            <person name="Bonito G."/>
            <person name="Buee M."/>
            <person name="Carver A."/>
            <person name="Chen C."/>
            <person name="Cichocki N."/>
            <person name="Clum A."/>
            <person name="Culley D."/>
            <person name="Crous P.W."/>
            <person name="Fauchery L."/>
            <person name="Girlanda M."/>
            <person name="Hayes R."/>
            <person name="Keri Z."/>
            <person name="LaButti K."/>
            <person name="Lipzen A."/>
            <person name="Lombard V."/>
            <person name="Magnuson J."/>
            <person name="Maillard F."/>
            <person name="Morin E."/>
            <person name="Murat C."/>
            <person name="Nolan M."/>
            <person name="Ohm R."/>
            <person name="Pangilinan J."/>
            <person name="Pereira M."/>
            <person name="Perotto S."/>
            <person name="Peter M."/>
            <person name="Riley R."/>
            <person name="Sitrit Y."/>
            <person name="Stielow B."/>
            <person name="Szollosi G."/>
            <person name="Zifcakova L."/>
            <person name="Stursova M."/>
            <person name="Spatafora J.W."/>
            <person name="Tedersoo L."/>
            <person name="Vaario L.-M."/>
            <person name="Yamada A."/>
            <person name="Yan M."/>
            <person name="Wang P."/>
            <person name="Xu J."/>
            <person name="Bruns T."/>
            <person name="Baldrian P."/>
            <person name="Vilgalys R."/>
            <person name="Henrissat B."/>
            <person name="Grigoriev I.V."/>
            <person name="Hibbett D."/>
            <person name="Nagy L.G."/>
            <person name="Martin F.M."/>
        </authorList>
    </citation>
    <scope>NUCLEOTIDE SEQUENCE</scope>
    <source>
        <strain evidence="2">Prilba</strain>
    </source>
</reference>
<feature type="domain" description="BTB" evidence="1">
    <location>
        <begin position="41"/>
        <end position="119"/>
    </location>
</feature>
<gene>
    <name evidence="2" type="ORF">DFH94DRAFT_460116</name>
</gene>